<dbReference type="Gene3D" id="3.90.1200.10">
    <property type="match status" value="1"/>
</dbReference>
<evidence type="ECO:0000313" key="2">
    <source>
        <dbReference type="Proteomes" id="UP000182135"/>
    </source>
</evidence>
<dbReference type="STRING" id="1529.SAMN04487885_11023"/>
<sequence>MELRYTNKGALIEYDLDVRLFEAFDLKVSDIVPLKNGYLIYSDRGKMLLKQMDYSDGKLEFINKALEYIGKTYNSYIKPLQTKDESISKVWKGREYIIFELKDNIQCDMGNIDHLKASVKSIANMHKASLGILNYISNDYYELLKENSSLTFSIEQEEEAFDKLKKYKEWISVYVYKNQVDKVFLNYVDYYMNNIKKSLAILKNYSYEDLCRERDKISLCHGDINAGNITLDENLQAYLMNFHLSTIDLRIKDLCNLVDQEMKYEDFDLTRIQMILSVYNSINSLQSNEIQVIYGFLKFPTEFFEIARDYYEKRNLWEEEVVLDKMLKYINLEDKRERLLEGLRSFRL</sequence>
<organism evidence="1 2">
    <name type="scientific">Clostridium cadaveris</name>
    <dbReference type="NCBI Taxonomy" id="1529"/>
    <lineage>
        <taxon>Bacteria</taxon>
        <taxon>Bacillati</taxon>
        <taxon>Bacillota</taxon>
        <taxon>Clostridia</taxon>
        <taxon>Eubacteriales</taxon>
        <taxon>Clostridiaceae</taxon>
        <taxon>Clostridium</taxon>
    </lineage>
</organism>
<dbReference type="NCBIfam" id="TIGR02906">
    <property type="entry name" value="spore_CotS"/>
    <property type="match status" value="1"/>
</dbReference>
<dbReference type="EMBL" id="FOOE01000010">
    <property type="protein sequence ID" value="SFF77644.1"/>
    <property type="molecule type" value="Genomic_DNA"/>
</dbReference>
<dbReference type="SUPFAM" id="SSF56112">
    <property type="entry name" value="Protein kinase-like (PK-like)"/>
    <property type="match status" value="1"/>
</dbReference>
<name>A0A1I2LEE3_9CLOT</name>
<dbReference type="eggNOG" id="COG2334">
    <property type="taxonomic scope" value="Bacteria"/>
</dbReference>
<keyword evidence="2" id="KW-1185">Reference proteome</keyword>
<keyword evidence="1" id="KW-0167">Capsid protein</keyword>
<protein>
    <submittedName>
        <fullName evidence="1">Spore coat protein, CotS family</fullName>
    </submittedName>
</protein>
<accession>A0A1I2LEE3</accession>
<dbReference type="Proteomes" id="UP000182135">
    <property type="component" value="Unassembled WGS sequence"/>
</dbReference>
<dbReference type="PANTHER" id="PTHR39179:SF1">
    <property type="entry name" value="SPORE COAT PROTEIN I"/>
    <property type="match status" value="1"/>
</dbReference>
<dbReference type="Gene3D" id="3.30.200.20">
    <property type="entry name" value="Phosphorylase Kinase, domain 1"/>
    <property type="match status" value="1"/>
</dbReference>
<dbReference type="GO" id="GO:0042601">
    <property type="term" value="C:endospore-forming forespore"/>
    <property type="evidence" value="ECO:0007669"/>
    <property type="project" value="TreeGrafter"/>
</dbReference>
<reference evidence="1 2" key="1">
    <citation type="submission" date="2016-10" db="EMBL/GenBank/DDBJ databases">
        <authorList>
            <person name="de Groot N.N."/>
        </authorList>
    </citation>
    <scope>NUCLEOTIDE SEQUENCE [LARGE SCALE GENOMIC DNA]</scope>
    <source>
        <strain evidence="1 2">NLAE-zl-G419</strain>
    </source>
</reference>
<keyword evidence="1" id="KW-0946">Virion</keyword>
<dbReference type="PANTHER" id="PTHR39179">
    <property type="entry name" value="SPORE COAT PROTEIN I"/>
    <property type="match status" value="1"/>
</dbReference>
<gene>
    <name evidence="1" type="ORF">SAMN04487885_11023</name>
</gene>
<dbReference type="InterPro" id="IPR011009">
    <property type="entry name" value="Kinase-like_dom_sf"/>
</dbReference>
<evidence type="ECO:0000313" key="1">
    <source>
        <dbReference type="EMBL" id="SFF77644.1"/>
    </source>
</evidence>
<dbReference type="AlphaFoldDB" id="A0A1I2LEE3"/>
<proteinExistence type="predicted"/>
<dbReference type="OrthoDB" id="9771902at2"/>
<dbReference type="RefSeq" id="WP_027638672.1">
    <property type="nucleotide sequence ID" value="NZ_BAAACD010000033.1"/>
</dbReference>
<dbReference type="InterPro" id="IPR014255">
    <property type="entry name" value="Spore_coat_CotS"/>
</dbReference>
<dbReference type="InterPro" id="IPR047175">
    <property type="entry name" value="CotS-like"/>
</dbReference>